<proteinExistence type="predicted"/>
<sequence>MEKIPTIFDRNWETNRKVNEKLVLEHFDFENSIATEKLDGMNVRVTVRNHTIVRVEKRRNPDKTQKNDGIVDPWYVDADEAETADRYIFEAVKNTDFSSVPDGEWSAEALGEKIQGNPLKLVGHTLFIFSLADWCEKVKYENVPTDFEGLKKWLPEQKTKFGNGSGIEGIVWHNLKNGEMCKIKVKDFDFKA</sequence>
<evidence type="ECO:0000313" key="1">
    <source>
        <dbReference type="EMBL" id="OAQ43506.1"/>
    </source>
</evidence>
<evidence type="ECO:0000313" key="2">
    <source>
        <dbReference type="Proteomes" id="UP000078459"/>
    </source>
</evidence>
<dbReference type="RefSeq" id="WP_068820549.1">
    <property type="nucleotide sequence ID" value="NZ_LWHJ01000004.1"/>
</dbReference>
<organism evidence="1 2">
    <name type="scientific">Pedobacter psychrophilus</name>
    <dbReference type="NCBI Taxonomy" id="1826909"/>
    <lineage>
        <taxon>Bacteria</taxon>
        <taxon>Pseudomonadati</taxon>
        <taxon>Bacteroidota</taxon>
        <taxon>Sphingobacteriia</taxon>
        <taxon>Sphingobacteriales</taxon>
        <taxon>Sphingobacteriaceae</taxon>
        <taxon>Pedobacter</taxon>
    </lineage>
</organism>
<keyword evidence="2" id="KW-1185">Reference proteome</keyword>
<gene>
    <name evidence="1" type="ORF">A5893_17245</name>
</gene>
<comment type="caution">
    <text evidence="1">The sequence shown here is derived from an EMBL/GenBank/DDBJ whole genome shotgun (WGS) entry which is preliminary data.</text>
</comment>
<dbReference type="OrthoDB" id="7062283at2"/>
<name>A0A179DR69_9SPHI</name>
<dbReference type="EMBL" id="LWHJ01000004">
    <property type="protein sequence ID" value="OAQ43506.1"/>
    <property type="molecule type" value="Genomic_DNA"/>
</dbReference>
<reference evidence="1 2" key="1">
    <citation type="submission" date="2016-04" db="EMBL/GenBank/DDBJ databases">
        <authorList>
            <person name="Evans L.H."/>
            <person name="Alamgir A."/>
            <person name="Owens N."/>
            <person name="Weber N.D."/>
            <person name="Virtaneva K."/>
            <person name="Barbian K."/>
            <person name="Babar A."/>
            <person name="Rosenke K."/>
        </authorList>
    </citation>
    <scope>NUCLEOTIDE SEQUENCE [LARGE SCALE GENOMIC DNA]</scope>
    <source>
        <strain evidence="1 2">CCM 8644</strain>
    </source>
</reference>
<dbReference type="STRING" id="1826909.A5893_17245"/>
<dbReference type="Proteomes" id="UP000078459">
    <property type="component" value="Unassembled WGS sequence"/>
</dbReference>
<accession>A0A179DR69</accession>
<protein>
    <submittedName>
        <fullName evidence="1">Uncharacterized protein</fullName>
    </submittedName>
</protein>
<dbReference type="AlphaFoldDB" id="A0A179DR69"/>
<reference evidence="1 2" key="2">
    <citation type="submission" date="2016-06" db="EMBL/GenBank/DDBJ databases">
        <title>Pedobacter psychrophilus sp. nov., isolated from Antarctic fragmentary rock.</title>
        <authorList>
            <person name="Svec P."/>
        </authorList>
    </citation>
    <scope>NUCLEOTIDE SEQUENCE [LARGE SCALE GENOMIC DNA]</scope>
    <source>
        <strain evidence="1 2">CCM 8644</strain>
    </source>
</reference>